<evidence type="ECO:0000313" key="7">
    <source>
        <dbReference type="EMBL" id="GGD01637.1"/>
    </source>
</evidence>
<dbReference type="InterPro" id="IPR023353">
    <property type="entry name" value="LemA-like_dom_sf"/>
</dbReference>
<evidence type="ECO:0000256" key="5">
    <source>
        <dbReference type="ARBA" id="ARBA00023136"/>
    </source>
</evidence>
<dbReference type="AlphaFoldDB" id="A0A916V1V0"/>
<organism evidence="7 8">
    <name type="scientific">Aureimonas glaciei</name>
    <dbReference type="NCBI Taxonomy" id="1776957"/>
    <lineage>
        <taxon>Bacteria</taxon>
        <taxon>Pseudomonadati</taxon>
        <taxon>Pseudomonadota</taxon>
        <taxon>Alphaproteobacteria</taxon>
        <taxon>Hyphomicrobiales</taxon>
        <taxon>Aurantimonadaceae</taxon>
        <taxon>Aureimonas</taxon>
    </lineage>
</organism>
<proteinExistence type="inferred from homology"/>
<dbReference type="Pfam" id="PF04011">
    <property type="entry name" value="LemA"/>
    <property type="match status" value="1"/>
</dbReference>
<dbReference type="Gene3D" id="1.20.1440.20">
    <property type="entry name" value="LemA-like domain"/>
    <property type="match status" value="1"/>
</dbReference>
<evidence type="ECO:0000256" key="1">
    <source>
        <dbReference type="ARBA" id="ARBA00004167"/>
    </source>
</evidence>
<dbReference type="RefSeq" id="WP_188848376.1">
    <property type="nucleotide sequence ID" value="NZ_BMJJ01000001.1"/>
</dbReference>
<gene>
    <name evidence="7" type="ORF">GCM10011335_00260</name>
</gene>
<keyword evidence="8" id="KW-1185">Reference proteome</keyword>
<sequence length="200" mass="21919">MTAAARFLRPLLVLALLAPLLSACGINNIPTMEEQAKAAWSQVQNQYQRRSDLIPNLVETVKGYAAQEKEVLTAVVEARAKATATNIDASQLTDPAAVQKFQAAQGELSGALSRLLVTVEAYPDLKSNQNFLALQSQLEGTENRIAVARRDFIDAVRVYNTELKTIPGSWYASWFYPESKPMESFTAEAGSDQPPAVKFN</sequence>
<dbReference type="GO" id="GO:0016020">
    <property type="term" value="C:membrane"/>
    <property type="evidence" value="ECO:0007669"/>
    <property type="project" value="UniProtKB-SubCell"/>
</dbReference>
<keyword evidence="3" id="KW-0812">Transmembrane</keyword>
<reference evidence="7" key="1">
    <citation type="journal article" date="2014" name="Int. J. Syst. Evol. Microbiol.">
        <title>Complete genome sequence of Corynebacterium casei LMG S-19264T (=DSM 44701T), isolated from a smear-ripened cheese.</title>
        <authorList>
            <consortium name="US DOE Joint Genome Institute (JGI-PGF)"/>
            <person name="Walter F."/>
            <person name="Albersmeier A."/>
            <person name="Kalinowski J."/>
            <person name="Ruckert C."/>
        </authorList>
    </citation>
    <scope>NUCLEOTIDE SEQUENCE</scope>
    <source>
        <strain evidence="7">CGMCC 1.15493</strain>
    </source>
</reference>
<dbReference type="EMBL" id="BMJJ01000001">
    <property type="protein sequence ID" value="GGD01637.1"/>
    <property type="molecule type" value="Genomic_DNA"/>
</dbReference>
<accession>A0A916V1V0</accession>
<keyword evidence="5" id="KW-0472">Membrane</keyword>
<evidence type="ECO:0000256" key="3">
    <source>
        <dbReference type="ARBA" id="ARBA00022692"/>
    </source>
</evidence>
<keyword evidence="6" id="KW-0732">Signal</keyword>
<evidence type="ECO:0000313" key="8">
    <source>
        <dbReference type="Proteomes" id="UP000613160"/>
    </source>
</evidence>
<reference evidence="7" key="2">
    <citation type="submission" date="2020-09" db="EMBL/GenBank/DDBJ databases">
        <authorList>
            <person name="Sun Q."/>
            <person name="Zhou Y."/>
        </authorList>
    </citation>
    <scope>NUCLEOTIDE SEQUENCE</scope>
    <source>
        <strain evidence="7">CGMCC 1.15493</strain>
    </source>
</reference>
<comment type="similarity">
    <text evidence="2">Belongs to the LemA family.</text>
</comment>
<feature type="chain" id="PRO_5037340886" evidence="6">
    <location>
        <begin position="24"/>
        <end position="200"/>
    </location>
</feature>
<evidence type="ECO:0000256" key="6">
    <source>
        <dbReference type="SAM" id="SignalP"/>
    </source>
</evidence>
<dbReference type="Proteomes" id="UP000613160">
    <property type="component" value="Unassembled WGS sequence"/>
</dbReference>
<dbReference type="PANTHER" id="PTHR34478:SF2">
    <property type="entry name" value="MEMBRANE PROTEIN"/>
    <property type="match status" value="1"/>
</dbReference>
<dbReference type="PROSITE" id="PS51257">
    <property type="entry name" value="PROKAR_LIPOPROTEIN"/>
    <property type="match status" value="1"/>
</dbReference>
<feature type="signal peptide" evidence="6">
    <location>
        <begin position="1"/>
        <end position="23"/>
    </location>
</feature>
<evidence type="ECO:0000256" key="4">
    <source>
        <dbReference type="ARBA" id="ARBA00022989"/>
    </source>
</evidence>
<comment type="subcellular location">
    <subcellularLocation>
        <location evidence="1">Membrane</location>
        <topology evidence="1">Single-pass membrane protein</topology>
    </subcellularLocation>
</comment>
<dbReference type="InterPro" id="IPR007156">
    <property type="entry name" value="MamQ_LemA"/>
</dbReference>
<dbReference type="SUPFAM" id="SSF140478">
    <property type="entry name" value="LemA-like"/>
    <property type="match status" value="1"/>
</dbReference>
<dbReference type="PANTHER" id="PTHR34478">
    <property type="entry name" value="PROTEIN LEMA"/>
    <property type="match status" value="1"/>
</dbReference>
<name>A0A916V1V0_9HYPH</name>
<evidence type="ECO:0000256" key="2">
    <source>
        <dbReference type="ARBA" id="ARBA00008854"/>
    </source>
</evidence>
<comment type="caution">
    <text evidence="7">The sequence shown here is derived from an EMBL/GenBank/DDBJ whole genome shotgun (WGS) entry which is preliminary data.</text>
</comment>
<protein>
    <submittedName>
        <fullName evidence="7">LemA protein</fullName>
    </submittedName>
</protein>
<keyword evidence="4" id="KW-1133">Transmembrane helix</keyword>